<dbReference type="Proteomes" id="UP000664882">
    <property type="component" value="Unassembled WGS sequence"/>
</dbReference>
<sequence>MYEKELVYKITGAVFEVYRQLGCGLLESVYHNALIHELGLRDLAVASESSLVVYYKHHAVGEFRADLIVEGKILLELKAQNNLHKSSEAQVINYLKITGLKLGLLINFSWPKASVKRIVRNQ</sequence>
<dbReference type="InterPro" id="IPR026350">
    <property type="entry name" value="GxxExxY"/>
</dbReference>
<dbReference type="RefSeq" id="WP_208005591.1">
    <property type="nucleotide sequence ID" value="NZ_JAGDFX010000009.1"/>
</dbReference>
<keyword evidence="2" id="KW-1185">Reference proteome</keyword>
<accession>A0ABS3NGJ3</accession>
<protein>
    <submittedName>
        <fullName evidence="1">GxxExxY protein</fullName>
    </submittedName>
</protein>
<gene>
    <name evidence="1" type="ORF">J3U76_08720</name>
</gene>
<organism evidence="1 2">
    <name type="scientific">Oceanisphaera pacifica</name>
    <dbReference type="NCBI Taxonomy" id="2818389"/>
    <lineage>
        <taxon>Bacteria</taxon>
        <taxon>Pseudomonadati</taxon>
        <taxon>Pseudomonadota</taxon>
        <taxon>Gammaproteobacteria</taxon>
        <taxon>Aeromonadales</taxon>
        <taxon>Aeromonadaceae</taxon>
        <taxon>Oceanisphaera</taxon>
    </lineage>
</organism>
<name>A0ABS3NGJ3_9GAMM</name>
<evidence type="ECO:0000313" key="1">
    <source>
        <dbReference type="EMBL" id="MBO1519709.1"/>
    </source>
</evidence>
<comment type="caution">
    <text evidence="1">The sequence shown here is derived from an EMBL/GenBank/DDBJ whole genome shotgun (WGS) entry which is preliminary data.</text>
</comment>
<evidence type="ECO:0000313" key="2">
    <source>
        <dbReference type="Proteomes" id="UP000664882"/>
    </source>
</evidence>
<dbReference type="NCBIfam" id="TIGR04256">
    <property type="entry name" value="GxxExxY"/>
    <property type="match status" value="1"/>
</dbReference>
<dbReference type="EMBL" id="JAGDFX010000009">
    <property type="protein sequence ID" value="MBO1519709.1"/>
    <property type="molecule type" value="Genomic_DNA"/>
</dbReference>
<dbReference type="Pfam" id="PF13366">
    <property type="entry name" value="PDDEXK_3"/>
    <property type="match status" value="1"/>
</dbReference>
<proteinExistence type="predicted"/>
<reference evidence="1 2" key="1">
    <citation type="submission" date="2021-03" db="EMBL/GenBank/DDBJ databases">
        <title>Oceanisphaera sp. nov., isolated from the intestine.</title>
        <authorList>
            <person name="Zhao L.-H."/>
            <person name="Shi L.-F."/>
        </authorList>
    </citation>
    <scope>NUCLEOTIDE SEQUENCE [LARGE SCALE GENOMIC DNA]</scope>
    <source>
        <strain evidence="1 2">DM8</strain>
    </source>
</reference>